<dbReference type="EMBL" id="ACVA01000021">
    <property type="protein sequence ID" value="EEX19085.1"/>
    <property type="molecule type" value="Genomic_DNA"/>
</dbReference>
<evidence type="ECO:0000256" key="3">
    <source>
        <dbReference type="SAM" id="SignalP"/>
    </source>
</evidence>
<comment type="caution">
    <text evidence="5">The sequence shown here is derived from an EMBL/GenBank/DDBJ whole genome shotgun (WGS) entry which is preliminary data.</text>
</comment>
<evidence type="ECO:0000313" key="6">
    <source>
        <dbReference type="Proteomes" id="UP000003327"/>
    </source>
</evidence>
<feature type="domain" description="Imelysin-like" evidence="4">
    <location>
        <begin position="74"/>
        <end position="437"/>
    </location>
</feature>
<organism evidence="5 6">
    <name type="scientific">Prevotella veroralis F0319</name>
    <dbReference type="NCBI Taxonomy" id="649761"/>
    <lineage>
        <taxon>Bacteria</taxon>
        <taxon>Pseudomonadati</taxon>
        <taxon>Bacteroidota</taxon>
        <taxon>Bacteroidia</taxon>
        <taxon>Bacteroidales</taxon>
        <taxon>Prevotellaceae</taxon>
        <taxon>Prevotella</taxon>
    </lineage>
</organism>
<comment type="subcellular location">
    <subcellularLocation>
        <location evidence="1">Cell envelope</location>
    </subcellularLocation>
</comment>
<dbReference type="CDD" id="cd14658">
    <property type="entry name" value="Imelysin-like_IrpA"/>
    <property type="match status" value="1"/>
</dbReference>
<dbReference type="eggNOG" id="COG3489">
    <property type="taxonomic scope" value="Bacteria"/>
</dbReference>
<dbReference type="InterPro" id="IPR034982">
    <property type="entry name" value="Imelysin-like_IrpA"/>
</dbReference>
<keyword evidence="6" id="KW-1185">Reference proteome</keyword>
<sequence length="453" mass="49741">MKKVTKLAMFLLAGTLATGFTSCSSSDDEGINTTILTPERQAELNKAASESSANANKTEMGKVVANYLEAVVKPTYLDLAQKSNALYNACQNLYKKRKAGKLTQSDIDAACEAFKGARKDWEQSEAFLYGAASDNEIDPHIDSWPLDHDQLTKALNNADVIAGINGESPTKYVYDNNGKFDSVLGFHGLEFVLFRNGKNRTVADFNAEKETEQGLTSVSTVNEAAFAAAVAGDLRNMTYLLEYSWLGTSIPTSHLNQLANAMWVVNGTRHQGLSPKLIPYRDYSNFATTDKGYFTTWHETLNNIFIGGCVNICEEVASQKLGQAYRKATGTGTADDAANYIESPYSKRSFQDYQDNIYSIKNTLYGVRGTETISTPAPNSIMNFLKNNNYPKYKDLNDALKEAISALETAKKSGIAFIDNPGHAQVKTCIEKVDALNQALNEAGTWINQQTDK</sequence>
<dbReference type="PROSITE" id="PS51257">
    <property type="entry name" value="PROKAR_LIPOPROTEIN"/>
    <property type="match status" value="1"/>
</dbReference>
<dbReference type="InterPro" id="IPR038352">
    <property type="entry name" value="Imelysin_sf"/>
</dbReference>
<proteinExistence type="predicted"/>
<evidence type="ECO:0000256" key="1">
    <source>
        <dbReference type="ARBA" id="ARBA00004196"/>
    </source>
</evidence>
<dbReference type="RefSeq" id="WP_004382748.1">
    <property type="nucleotide sequence ID" value="NZ_GG698712.1"/>
</dbReference>
<evidence type="ECO:0000313" key="5">
    <source>
        <dbReference type="EMBL" id="EEX19085.1"/>
    </source>
</evidence>
<dbReference type="GO" id="GO:0030313">
    <property type="term" value="C:cell envelope"/>
    <property type="evidence" value="ECO:0007669"/>
    <property type="project" value="UniProtKB-SubCell"/>
</dbReference>
<dbReference type="OrthoDB" id="9764688at2"/>
<feature type="signal peptide" evidence="3">
    <location>
        <begin position="1"/>
        <end position="19"/>
    </location>
</feature>
<name>C9MNB6_9BACT</name>
<reference evidence="5 6" key="1">
    <citation type="submission" date="2009-09" db="EMBL/GenBank/DDBJ databases">
        <authorList>
            <person name="Weinstock G."/>
            <person name="Sodergren E."/>
            <person name="Clifton S."/>
            <person name="Fulton L."/>
            <person name="Fulton B."/>
            <person name="Courtney L."/>
            <person name="Fronick C."/>
            <person name="Harrison M."/>
            <person name="Strong C."/>
            <person name="Farmer C."/>
            <person name="Delahaunty K."/>
            <person name="Markovic C."/>
            <person name="Hall O."/>
            <person name="Minx P."/>
            <person name="Tomlinson C."/>
            <person name="Mitreva M."/>
            <person name="Nelson J."/>
            <person name="Hou S."/>
            <person name="Wollam A."/>
            <person name="Pepin K.H."/>
            <person name="Johnson M."/>
            <person name="Bhonagiri V."/>
            <person name="Nash W.E."/>
            <person name="Warren W."/>
            <person name="Chinwalla A."/>
            <person name="Mardis E.R."/>
            <person name="Wilson R.K."/>
        </authorList>
    </citation>
    <scope>NUCLEOTIDE SEQUENCE [LARGE SCALE GENOMIC DNA]</scope>
    <source>
        <strain evidence="5 6">F0319</strain>
    </source>
</reference>
<keyword evidence="2 3" id="KW-0732">Signal</keyword>
<dbReference type="STRING" id="649761.HMPREF0973_01102"/>
<evidence type="ECO:0000259" key="4">
    <source>
        <dbReference type="Pfam" id="PF09375"/>
    </source>
</evidence>
<accession>C9MNB6</accession>
<gene>
    <name evidence="5" type="ORF">HMPREF0973_01102</name>
</gene>
<dbReference type="HOGENOM" id="CLU_050043_1_0_10"/>
<feature type="chain" id="PRO_5002997983" evidence="3">
    <location>
        <begin position="20"/>
        <end position="453"/>
    </location>
</feature>
<dbReference type="AlphaFoldDB" id="C9MNB6"/>
<dbReference type="InterPro" id="IPR018976">
    <property type="entry name" value="Imelysin-like"/>
</dbReference>
<dbReference type="Proteomes" id="UP000003327">
    <property type="component" value="Unassembled WGS sequence"/>
</dbReference>
<evidence type="ECO:0000256" key="2">
    <source>
        <dbReference type="ARBA" id="ARBA00022729"/>
    </source>
</evidence>
<dbReference type="Gene3D" id="1.20.1420.20">
    <property type="entry name" value="M75 peptidase, HXXE motif"/>
    <property type="match status" value="1"/>
</dbReference>
<dbReference type="Pfam" id="PF09375">
    <property type="entry name" value="Peptidase_M75"/>
    <property type="match status" value="1"/>
</dbReference>
<protein>
    <submittedName>
        <fullName evidence="5">Imelysin</fullName>
    </submittedName>
</protein>